<proteinExistence type="predicted"/>
<reference evidence="1" key="1">
    <citation type="journal article" date="2018" name="Genome Biol.">
        <title>SKESA: strategic k-mer extension for scrupulous assemblies.</title>
        <authorList>
            <person name="Souvorov A."/>
            <person name="Agarwala R."/>
            <person name="Lipman D.J."/>
        </authorList>
    </citation>
    <scope>NUCLEOTIDE SEQUENCE</scope>
    <source>
        <strain evidence="1">1930</strain>
    </source>
</reference>
<dbReference type="EMBL" id="DACQKT010000011">
    <property type="protein sequence ID" value="HAS6678989.1"/>
    <property type="molecule type" value="Genomic_DNA"/>
</dbReference>
<dbReference type="AlphaFoldDB" id="A0A7Z2RND4"/>
<accession>A0A7Z2RND4</accession>
<reference evidence="2 3" key="2">
    <citation type="submission" date="2018-12" db="EMBL/GenBank/DDBJ databases">
        <title>Genomic insights into the evolutionary origins and pathogenicity of five Vibrio parahaemolyticus strains isolated from the shrimp with acute hepatopancreatic necrosis disease (AHPND).</title>
        <authorList>
            <person name="Yang Q."/>
            <person name="Dong X."/>
            <person name="Xie G."/>
            <person name="Fu S."/>
            <person name="Zou P."/>
            <person name="Sun J."/>
            <person name="Wang Y."/>
            <person name="Huang J."/>
        </authorList>
    </citation>
    <scope>NUCLEOTIDE SEQUENCE [LARGE SCALE GENOMIC DNA]</scope>
    <source>
        <strain evidence="2 3">20160303005-1</strain>
    </source>
</reference>
<dbReference type="Proteomes" id="UP000464718">
    <property type="component" value="Chromosome i"/>
</dbReference>
<reference evidence="1" key="3">
    <citation type="submission" date="2019-12" db="EMBL/GenBank/DDBJ databases">
        <authorList>
            <consortium name="NCBI Pathogen Detection Project"/>
        </authorList>
    </citation>
    <scope>NUCLEOTIDE SEQUENCE</scope>
    <source>
        <strain evidence="1">1930</strain>
    </source>
</reference>
<dbReference type="EMBL" id="CP034298">
    <property type="protein sequence ID" value="QHH09127.1"/>
    <property type="molecule type" value="Genomic_DNA"/>
</dbReference>
<dbReference type="Proteomes" id="UP000856022">
    <property type="component" value="Unassembled WGS sequence"/>
</dbReference>
<evidence type="ECO:0000313" key="3">
    <source>
        <dbReference type="Proteomes" id="UP000464718"/>
    </source>
</evidence>
<name>A0A7Z2RND4_VIBPH</name>
<evidence type="ECO:0000313" key="1">
    <source>
        <dbReference type="EMBL" id="HAS6678989.1"/>
    </source>
</evidence>
<protein>
    <submittedName>
        <fullName evidence="1">Uncharacterized protein</fullName>
    </submittedName>
</protein>
<organism evidence="1">
    <name type="scientific">Vibrio parahaemolyticus</name>
    <dbReference type="NCBI Taxonomy" id="670"/>
    <lineage>
        <taxon>Bacteria</taxon>
        <taxon>Pseudomonadati</taxon>
        <taxon>Pseudomonadota</taxon>
        <taxon>Gammaproteobacteria</taxon>
        <taxon>Vibrionales</taxon>
        <taxon>Vibrionaceae</taxon>
        <taxon>Vibrio</taxon>
    </lineage>
</organism>
<sequence>MFHNLWLYVRNRHKKTLPTWQGFQSLKKFVTLR</sequence>
<evidence type="ECO:0000313" key="2">
    <source>
        <dbReference type="EMBL" id="QHH09127.1"/>
    </source>
</evidence>
<gene>
    <name evidence="2" type="ORF">EHC69_06950</name>
    <name evidence="1" type="ORF">I7278_19505</name>
</gene>